<proteinExistence type="predicted"/>
<organism evidence="2 3">
    <name type="scientific">Macrostomum lignano</name>
    <dbReference type="NCBI Taxonomy" id="282301"/>
    <lineage>
        <taxon>Eukaryota</taxon>
        <taxon>Metazoa</taxon>
        <taxon>Spiralia</taxon>
        <taxon>Lophotrochozoa</taxon>
        <taxon>Platyhelminthes</taxon>
        <taxon>Rhabditophora</taxon>
        <taxon>Macrostomorpha</taxon>
        <taxon>Macrostomida</taxon>
        <taxon>Macrostomidae</taxon>
        <taxon>Macrostomum</taxon>
    </lineage>
</organism>
<keyword evidence="1" id="KW-0472">Membrane</keyword>
<dbReference type="EMBL" id="NIVC01000890">
    <property type="protein sequence ID" value="PAA75327.1"/>
    <property type="molecule type" value="Genomic_DNA"/>
</dbReference>
<evidence type="ECO:0000313" key="2">
    <source>
        <dbReference type="EMBL" id="PAA75327.1"/>
    </source>
</evidence>
<evidence type="ECO:0000256" key="1">
    <source>
        <dbReference type="SAM" id="Phobius"/>
    </source>
</evidence>
<reference evidence="2 3" key="1">
    <citation type="submission" date="2017-06" db="EMBL/GenBank/DDBJ databases">
        <title>A platform for efficient transgenesis in Macrostomum lignano, a flatworm model organism for stem cell research.</title>
        <authorList>
            <person name="Berezikov E."/>
        </authorList>
    </citation>
    <scope>NUCLEOTIDE SEQUENCE [LARGE SCALE GENOMIC DNA]</scope>
    <source>
        <strain evidence="2">DV1</strain>
        <tissue evidence="2">Whole organism</tissue>
    </source>
</reference>
<name>A0A267FQE6_9PLAT</name>
<feature type="transmembrane region" description="Helical" evidence="1">
    <location>
        <begin position="20"/>
        <end position="44"/>
    </location>
</feature>
<protein>
    <submittedName>
        <fullName evidence="2">Uncharacterized protein</fullName>
    </submittedName>
</protein>
<comment type="caution">
    <text evidence="2">The sequence shown here is derived from an EMBL/GenBank/DDBJ whole genome shotgun (WGS) entry which is preliminary data.</text>
</comment>
<evidence type="ECO:0000313" key="3">
    <source>
        <dbReference type="Proteomes" id="UP000215902"/>
    </source>
</evidence>
<dbReference type="Proteomes" id="UP000215902">
    <property type="component" value="Unassembled WGS sequence"/>
</dbReference>
<gene>
    <name evidence="2" type="ORF">BOX15_Mlig021691g3</name>
</gene>
<accession>A0A267FQE6</accession>
<keyword evidence="1" id="KW-0812">Transmembrane</keyword>
<sequence>MVLGPRLLQLPATATAAVDALIDIFVPMATVLTLIIDLVQLGFAKQFSKMLNVRPSHSDAVEIRMRMPYEYWNLRCRRHKLSYNQDQLDLLLIP</sequence>
<dbReference type="AlphaFoldDB" id="A0A267FQE6"/>
<keyword evidence="3" id="KW-1185">Reference proteome</keyword>
<keyword evidence="1" id="KW-1133">Transmembrane helix</keyword>